<evidence type="ECO:0000313" key="3">
    <source>
        <dbReference type="Proteomes" id="UP000253303"/>
    </source>
</evidence>
<sequence>MFRGLAEGSGRPWEVRMQRREVVVDGARMVGWRAGHAAGMPVVCVHGAGVSSRELRPLVAALGGAVRAWTVDLPGFGQSGKPSRPLELVGLSDALAGWMAAEEISGACLVGCSFGCQLAVDVAVRHPELAGALVLAGPTVDAAARSWPKLVWRWARNSVREDPRMAPLNIADYRDAGMRRVLSSFATAMRDRIEDKLPYVGVPALVVRGEYDRLVPREWAEEVTRKLPRGRLVVLPGLPHMIPFKDPGALVPLIAQLVRDGVPVVRHG</sequence>
<dbReference type="InterPro" id="IPR021133">
    <property type="entry name" value="HEAT_type_2"/>
</dbReference>
<name>A0A366LQE4_9ACTN</name>
<dbReference type="Pfam" id="PF12697">
    <property type="entry name" value="Abhydrolase_6"/>
    <property type="match status" value="1"/>
</dbReference>
<proteinExistence type="predicted"/>
<dbReference type="InterPro" id="IPR000073">
    <property type="entry name" value="AB_hydrolase_1"/>
</dbReference>
<feature type="domain" description="AB hydrolase-1" evidence="1">
    <location>
        <begin position="42"/>
        <end position="251"/>
    </location>
</feature>
<dbReference type="PANTHER" id="PTHR43689:SF8">
    <property type="entry name" value="ALPHA_BETA-HYDROLASES SUPERFAMILY PROTEIN"/>
    <property type="match status" value="1"/>
</dbReference>
<organism evidence="2 3">
    <name type="scientific">Spongiactinospora rosea</name>
    <dbReference type="NCBI Taxonomy" id="2248750"/>
    <lineage>
        <taxon>Bacteria</taxon>
        <taxon>Bacillati</taxon>
        <taxon>Actinomycetota</taxon>
        <taxon>Actinomycetes</taxon>
        <taxon>Streptosporangiales</taxon>
        <taxon>Streptosporangiaceae</taxon>
        <taxon>Spongiactinospora</taxon>
    </lineage>
</organism>
<dbReference type="PROSITE" id="PS50077">
    <property type="entry name" value="HEAT_REPEAT"/>
    <property type="match status" value="1"/>
</dbReference>
<evidence type="ECO:0000259" key="1">
    <source>
        <dbReference type="Pfam" id="PF12697"/>
    </source>
</evidence>
<dbReference type="PRINTS" id="PR00111">
    <property type="entry name" value="ABHYDROLASE"/>
</dbReference>
<evidence type="ECO:0000313" key="2">
    <source>
        <dbReference type="EMBL" id="RBQ16111.1"/>
    </source>
</evidence>
<accession>A0A366LQE4</accession>
<dbReference type="PANTHER" id="PTHR43689">
    <property type="entry name" value="HYDROLASE"/>
    <property type="match status" value="1"/>
</dbReference>
<keyword evidence="2" id="KW-0378">Hydrolase</keyword>
<protein>
    <submittedName>
        <fullName evidence="2">Alpha/beta hydrolase</fullName>
    </submittedName>
</protein>
<reference evidence="2 3" key="1">
    <citation type="submission" date="2018-06" db="EMBL/GenBank/DDBJ databases">
        <title>Sphaerisporangium craniellae sp. nov., isolated from a marine sponge in the South China Sea.</title>
        <authorList>
            <person name="Li L."/>
        </authorList>
    </citation>
    <scope>NUCLEOTIDE SEQUENCE [LARGE SCALE GENOMIC DNA]</scope>
    <source>
        <strain evidence="2 3">LHW63015</strain>
    </source>
</reference>
<keyword evidence="3" id="KW-1185">Reference proteome</keyword>
<dbReference type="InterPro" id="IPR029058">
    <property type="entry name" value="AB_hydrolase_fold"/>
</dbReference>
<dbReference type="Proteomes" id="UP000253303">
    <property type="component" value="Unassembled WGS sequence"/>
</dbReference>
<gene>
    <name evidence="2" type="ORF">DP939_31290</name>
</gene>
<dbReference type="Gene3D" id="3.40.50.1820">
    <property type="entry name" value="alpha/beta hydrolase"/>
    <property type="match status" value="1"/>
</dbReference>
<dbReference type="EMBL" id="QMEY01000018">
    <property type="protein sequence ID" value="RBQ16111.1"/>
    <property type="molecule type" value="Genomic_DNA"/>
</dbReference>
<comment type="caution">
    <text evidence="2">The sequence shown here is derived from an EMBL/GenBank/DDBJ whole genome shotgun (WGS) entry which is preliminary data.</text>
</comment>
<dbReference type="GO" id="GO:0016787">
    <property type="term" value="F:hydrolase activity"/>
    <property type="evidence" value="ECO:0007669"/>
    <property type="project" value="UniProtKB-KW"/>
</dbReference>
<dbReference type="SUPFAM" id="SSF53474">
    <property type="entry name" value="alpha/beta-Hydrolases"/>
    <property type="match status" value="1"/>
</dbReference>
<dbReference type="AlphaFoldDB" id="A0A366LQE4"/>